<reference evidence="3" key="1">
    <citation type="submission" date="2020-08" db="EMBL/GenBank/DDBJ databases">
        <title>Genomic Encyclopedia of Type Strains, Phase III (KMG-III): the genomes of soil and plant-associated and newly described type strains.</title>
        <authorList>
            <person name="Whitman W."/>
        </authorList>
    </citation>
    <scope>NUCLEOTIDE SEQUENCE [LARGE SCALE GENOMIC DNA]</scope>
    <source>
        <strain evidence="3">CECT 8628</strain>
    </source>
</reference>
<dbReference type="PROSITE" id="PS51257">
    <property type="entry name" value="PROKAR_LIPOPROTEIN"/>
    <property type="match status" value="1"/>
</dbReference>
<dbReference type="EMBL" id="JACHWX010000003">
    <property type="protein sequence ID" value="MBB3054964.1"/>
    <property type="molecule type" value="Genomic_DNA"/>
</dbReference>
<feature type="signal peptide" evidence="2">
    <location>
        <begin position="1"/>
        <end position="30"/>
    </location>
</feature>
<dbReference type="OrthoDB" id="1522549at2"/>
<name>A0A839SCB4_9SPHI</name>
<feature type="compositionally biased region" description="Polar residues" evidence="1">
    <location>
        <begin position="520"/>
        <end position="529"/>
    </location>
</feature>
<evidence type="ECO:0000256" key="2">
    <source>
        <dbReference type="SAM" id="SignalP"/>
    </source>
</evidence>
<feature type="region of interest" description="Disordered" evidence="1">
    <location>
        <begin position="493"/>
        <end position="529"/>
    </location>
</feature>
<feature type="compositionally biased region" description="Low complexity" evidence="1">
    <location>
        <begin position="498"/>
        <end position="509"/>
    </location>
</feature>
<dbReference type="InterPro" id="IPR019734">
    <property type="entry name" value="TPR_rpt"/>
</dbReference>
<feature type="chain" id="PRO_5032678487" evidence="2">
    <location>
        <begin position="31"/>
        <end position="1049"/>
    </location>
</feature>
<sequence length="1049" mass="117515">MRLTSKLSVNKPFKLLVIALMAILSGCALQKQSGFNRDMQNLTANFNILFNAKEILQQKQDSYEISFVDNYNEILSVYPDTIAQSQTPDKDLEAAIAKGYTIINYKDQSKYIGDAYLVLGQANYLEGNFYNADEFLSYVIHNYPKRNDLVRDARIWKTRALIYLNQLPKAKMVIDSAIESINPKKKISADIYAAKLQYDIAAEDYKDAEEMAKLALKYCHDKTRRLRWTFILAQVQELNNEQVNAARNYDQISKSNAQFEMAFNASLNLIRIEDNQNGVKIDRITKLLALLKNPNNKEFKDQIYYQVAQLEMADKKVDDAIKYYNLSVRTSVKNQGQKGLSYLRLAEIYFKIKADYLKSKKYYDSTLTSLPTNYPGYVGIKKIGSNLSYLAERLQIIAKEDTLQALARMDEKTRAGVIDKMVNDNTLQQKAAAAAAQTNAATTASRAGGSRLASGSQAKGGTFYFDNATAVSQGYNDFKRVWGNRTLEDNWRRSTRGAAEASSNPAVAAQSADPDAPAGPSNTGKTSNSASSFRKDLVAALPLTPALLSASNLRVYNAYTDLGDFYRDILEDKKDAIEIFEKVLARFPQDPNKPAIYYNLYRLYSDIDPAKSDFYKNKLLKEFPETPFAKIIIDPEFARKLEDQDAEFTKAYNDVFDLYANKKYKEVIEKAPLLLKKYPGSKLSAQIFYLQIISQGHNEKVGPFADSLQQLIKIYPNDKLIVPLAKQHLAYISANQNEMLARNVVLADVDPHDVPFTLAQENKEKATYRKILKPYIFAAKPGERLPEKKKEEPVKKPAEIVKAVPKVDSTKVKKEVVVPKITPKKDSVKTIAQVTVPKNSPKTDTPKTIVQVTPKVIPKTDTTNAVAQVVPKAPPVDTTKIITQAAPPVSPPVETPKTVAPVDSVKASQEAISSQADPDALKAKVVVPSIFSKGDSTNYYFVVNVTSGTTNLASSRFGIGQFTRANYAGNGIKHQLKAVGDHDQVIYVGLFPSLEKVKKFAHDIVPLLPDIMKVPKDKYSFFIITKENLDKLADQKTLDSYIDYFQNNY</sequence>
<evidence type="ECO:0000256" key="1">
    <source>
        <dbReference type="SAM" id="MobiDB-lite"/>
    </source>
</evidence>
<proteinExistence type="predicted"/>
<accession>A0A839SCB4</accession>
<keyword evidence="4" id="KW-1185">Reference proteome</keyword>
<dbReference type="InterPro" id="IPR011990">
    <property type="entry name" value="TPR-like_helical_dom_sf"/>
</dbReference>
<gene>
    <name evidence="3" type="ORF">FHS11_001381</name>
</gene>
<evidence type="ECO:0000313" key="4">
    <source>
        <dbReference type="Proteomes" id="UP000539265"/>
    </source>
</evidence>
<organism evidence="3 4">
    <name type="scientific">Mucilaginibacter gotjawali</name>
    <dbReference type="NCBI Taxonomy" id="1550579"/>
    <lineage>
        <taxon>Bacteria</taxon>
        <taxon>Pseudomonadati</taxon>
        <taxon>Bacteroidota</taxon>
        <taxon>Sphingobacteriia</taxon>
        <taxon>Sphingobacteriales</taxon>
        <taxon>Sphingobacteriaceae</taxon>
        <taxon>Mucilaginibacter</taxon>
    </lineage>
</organism>
<evidence type="ECO:0000313" key="3">
    <source>
        <dbReference type="EMBL" id="MBB3054964.1"/>
    </source>
</evidence>
<dbReference type="Gene3D" id="1.25.40.10">
    <property type="entry name" value="Tetratricopeptide repeat domain"/>
    <property type="match status" value="3"/>
</dbReference>
<dbReference type="RefSeq" id="WP_096355222.1">
    <property type="nucleotide sequence ID" value="NZ_AP017313.1"/>
</dbReference>
<dbReference type="SMART" id="SM00028">
    <property type="entry name" value="TPR"/>
    <property type="match status" value="4"/>
</dbReference>
<dbReference type="Proteomes" id="UP000539265">
    <property type="component" value="Unassembled WGS sequence"/>
</dbReference>
<keyword evidence="2" id="KW-0732">Signal</keyword>
<comment type="caution">
    <text evidence="3">The sequence shown here is derived from an EMBL/GenBank/DDBJ whole genome shotgun (WGS) entry which is preliminary data.</text>
</comment>
<dbReference type="AlphaFoldDB" id="A0A839SCB4"/>
<protein>
    <submittedName>
        <fullName evidence="3">Tetratricopeptide (TPR) repeat protein</fullName>
    </submittedName>
</protein>